<dbReference type="Pfam" id="PF13188">
    <property type="entry name" value="PAS_8"/>
    <property type="match status" value="1"/>
</dbReference>
<evidence type="ECO:0000259" key="11">
    <source>
        <dbReference type="PROSITE" id="PS50112"/>
    </source>
</evidence>
<dbReference type="SUPFAM" id="SSF55785">
    <property type="entry name" value="PYP-like sensor domain (PAS domain)"/>
    <property type="match status" value="1"/>
</dbReference>
<sequence length="539" mass="61070">MKLIQNYQDEKINKYITISQVLFVFLAGIFVLNIRQATFNNFQEAIVLMSAILISSIILISLPAIKFGGGKYAWLVELMVFLIFLGIILHYLDGDFLYLFKTIIIMPVIVLSLKYGLRMALLSALLVIIIDFYHSYLYNFVNIDADIMLAGIIALLAWLLGYLTETQYENRARLEEDIIYRKVVAKKNEEQLAFLQNLIDTIPHPIFQTDDKLHFTMCNKSFEDFFGVSRRELLDKTIWDLFPMKLAIDFCAPQRALPFAPGSPHGEYKLTNRDGAQREVILNKAKANHMNGYGNGFLGIILDQTEQKQFQREMARMEKLNLVGEMAAGIAHEIRNPISTVKGFLQLYQIDEDGETLKDHVGLMIEELDRANSIITVYLSLAKDKATSLVRRQLNEVISTLAPLIESDAMITEHGVTFELSPLPEIFLDESEIKQMLLNFCRNGFDAMEKGGNLMISTYVKNQQVVLEIKDQGRGIAPEIMEKLGTPFVTNKPEGTGMGLAVCFSVAARHHATITYDTGSEGTSFYVRFPKYSFSLGKQ</sequence>
<comment type="caution">
    <text evidence="13">The sequence shown here is derived from an EMBL/GenBank/DDBJ whole genome shotgun (WGS) entry which is preliminary data.</text>
</comment>
<dbReference type="SMART" id="SM00388">
    <property type="entry name" value="HisKA"/>
    <property type="match status" value="1"/>
</dbReference>
<dbReference type="NCBIfam" id="TIGR00229">
    <property type="entry name" value="sensory_box"/>
    <property type="match status" value="1"/>
</dbReference>
<feature type="transmembrane region" description="Helical" evidence="9">
    <location>
        <begin position="12"/>
        <end position="34"/>
    </location>
</feature>
<evidence type="ECO:0000256" key="1">
    <source>
        <dbReference type="ARBA" id="ARBA00000085"/>
    </source>
</evidence>
<keyword evidence="14" id="KW-1185">Reference proteome</keyword>
<dbReference type="Pfam" id="PF02518">
    <property type="entry name" value="HATPase_c"/>
    <property type="match status" value="1"/>
</dbReference>
<dbReference type="PROSITE" id="PS50077">
    <property type="entry name" value="HEAT_REPEAT"/>
    <property type="match status" value="1"/>
</dbReference>
<dbReference type="InterPro" id="IPR004358">
    <property type="entry name" value="Sig_transdc_His_kin-like_C"/>
</dbReference>
<dbReference type="InterPro" id="IPR036890">
    <property type="entry name" value="HATPase_C_sf"/>
</dbReference>
<dbReference type="GO" id="GO:0005524">
    <property type="term" value="F:ATP binding"/>
    <property type="evidence" value="ECO:0007669"/>
    <property type="project" value="UniProtKB-KW"/>
</dbReference>
<dbReference type="PROSITE" id="PS50109">
    <property type="entry name" value="HIS_KIN"/>
    <property type="match status" value="1"/>
</dbReference>
<dbReference type="SMART" id="SM00387">
    <property type="entry name" value="HATPase_c"/>
    <property type="match status" value="1"/>
</dbReference>
<evidence type="ECO:0000256" key="6">
    <source>
        <dbReference type="ARBA" id="ARBA00022777"/>
    </source>
</evidence>
<evidence type="ECO:0000313" key="14">
    <source>
        <dbReference type="Proteomes" id="UP001524944"/>
    </source>
</evidence>
<evidence type="ECO:0000256" key="2">
    <source>
        <dbReference type="ARBA" id="ARBA00012438"/>
    </source>
</evidence>
<name>A0ABT1Y1F0_9FIRM</name>
<dbReference type="CDD" id="cd00082">
    <property type="entry name" value="HisKA"/>
    <property type="match status" value="1"/>
</dbReference>
<accession>A0ABT1Y1F0</accession>
<dbReference type="InterPro" id="IPR003661">
    <property type="entry name" value="HisK_dim/P_dom"/>
</dbReference>
<keyword evidence="7 13" id="KW-0067">ATP-binding</keyword>
<feature type="domain" description="PAC" evidence="12">
    <location>
        <begin position="264"/>
        <end position="316"/>
    </location>
</feature>
<dbReference type="PROSITE" id="PS50113">
    <property type="entry name" value="PAC"/>
    <property type="match status" value="1"/>
</dbReference>
<comment type="catalytic activity">
    <reaction evidence="1">
        <text>ATP + protein L-histidine = ADP + protein N-phospho-L-histidine.</text>
        <dbReference type="EC" id="2.7.13.3"/>
    </reaction>
</comment>
<dbReference type="InterPro" id="IPR000014">
    <property type="entry name" value="PAS"/>
</dbReference>
<evidence type="ECO:0000256" key="5">
    <source>
        <dbReference type="ARBA" id="ARBA00022741"/>
    </source>
</evidence>
<dbReference type="Proteomes" id="UP001524944">
    <property type="component" value="Unassembled WGS sequence"/>
</dbReference>
<gene>
    <name evidence="13" type="ORF">NVS47_03990</name>
</gene>
<dbReference type="SUPFAM" id="SSF47384">
    <property type="entry name" value="Homodimeric domain of signal transducing histidine kinase"/>
    <property type="match status" value="1"/>
</dbReference>
<keyword evidence="8" id="KW-0902">Two-component regulatory system</keyword>
<evidence type="ECO:0000259" key="10">
    <source>
        <dbReference type="PROSITE" id="PS50109"/>
    </source>
</evidence>
<dbReference type="EMBL" id="JANPWE010000001">
    <property type="protein sequence ID" value="MCR6544683.1"/>
    <property type="molecule type" value="Genomic_DNA"/>
</dbReference>
<dbReference type="Gene3D" id="1.10.287.130">
    <property type="match status" value="1"/>
</dbReference>
<keyword evidence="6" id="KW-0418">Kinase</keyword>
<evidence type="ECO:0000313" key="13">
    <source>
        <dbReference type="EMBL" id="MCR6544683.1"/>
    </source>
</evidence>
<proteinExistence type="predicted"/>
<dbReference type="InterPro" id="IPR036097">
    <property type="entry name" value="HisK_dim/P_sf"/>
</dbReference>
<keyword evidence="9" id="KW-0472">Membrane</keyword>
<reference evidence="13 14" key="1">
    <citation type="submission" date="2022-08" db="EMBL/GenBank/DDBJ databases">
        <title>Proteogenomics of the novel Dehalobacterium formicoaceticum strain EZ94 highlights a key role of methyltransferases during anaerobic dichloromethane degradation.</title>
        <authorList>
            <person name="Wasmund K."/>
        </authorList>
    </citation>
    <scope>NUCLEOTIDE SEQUENCE [LARGE SCALE GENOMIC DNA]</scope>
    <source>
        <strain evidence="13 14">EZ94</strain>
    </source>
</reference>
<feature type="transmembrane region" description="Helical" evidence="9">
    <location>
        <begin position="46"/>
        <end position="65"/>
    </location>
</feature>
<feature type="transmembrane region" description="Helical" evidence="9">
    <location>
        <begin position="120"/>
        <end position="141"/>
    </location>
</feature>
<dbReference type="PRINTS" id="PR00344">
    <property type="entry name" value="BCTRLSENSOR"/>
</dbReference>
<keyword evidence="5" id="KW-0547">Nucleotide-binding</keyword>
<evidence type="ECO:0000256" key="7">
    <source>
        <dbReference type="ARBA" id="ARBA00022840"/>
    </source>
</evidence>
<evidence type="ECO:0000256" key="4">
    <source>
        <dbReference type="ARBA" id="ARBA00022679"/>
    </source>
</evidence>
<evidence type="ECO:0000256" key="9">
    <source>
        <dbReference type="SAM" id="Phobius"/>
    </source>
</evidence>
<dbReference type="PANTHER" id="PTHR43065:SF46">
    <property type="entry name" value="C4-DICARBOXYLATE TRANSPORT SENSOR PROTEIN DCTB"/>
    <property type="match status" value="1"/>
</dbReference>
<dbReference type="RefSeq" id="WP_257912142.1">
    <property type="nucleotide sequence ID" value="NZ_JANPWE010000001.1"/>
</dbReference>
<dbReference type="InterPro" id="IPR000700">
    <property type="entry name" value="PAS-assoc_C"/>
</dbReference>
<dbReference type="PANTHER" id="PTHR43065">
    <property type="entry name" value="SENSOR HISTIDINE KINASE"/>
    <property type="match status" value="1"/>
</dbReference>
<feature type="domain" description="PAS" evidence="11">
    <location>
        <begin position="191"/>
        <end position="242"/>
    </location>
</feature>
<evidence type="ECO:0000256" key="3">
    <source>
        <dbReference type="ARBA" id="ARBA00022553"/>
    </source>
</evidence>
<feature type="transmembrane region" description="Helical" evidence="9">
    <location>
        <begin position="96"/>
        <end position="113"/>
    </location>
</feature>
<dbReference type="Pfam" id="PF00512">
    <property type="entry name" value="HisKA"/>
    <property type="match status" value="1"/>
</dbReference>
<dbReference type="Gene3D" id="3.30.565.10">
    <property type="entry name" value="Histidine kinase-like ATPase, C-terminal domain"/>
    <property type="match status" value="1"/>
</dbReference>
<protein>
    <recommendedName>
        <fullName evidence="2">histidine kinase</fullName>
        <ecNumber evidence="2">2.7.13.3</ecNumber>
    </recommendedName>
</protein>
<dbReference type="CDD" id="cd00130">
    <property type="entry name" value="PAS"/>
    <property type="match status" value="1"/>
</dbReference>
<evidence type="ECO:0000259" key="12">
    <source>
        <dbReference type="PROSITE" id="PS50113"/>
    </source>
</evidence>
<feature type="domain" description="Histidine kinase" evidence="10">
    <location>
        <begin position="329"/>
        <end position="533"/>
    </location>
</feature>
<keyword evidence="9" id="KW-1133">Transmembrane helix</keyword>
<keyword evidence="9" id="KW-0812">Transmembrane</keyword>
<dbReference type="SMART" id="SM00091">
    <property type="entry name" value="PAS"/>
    <property type="match status" value="1"/>
</dbReference>
<organism evidence="13 14">
    <name type="scientific">Dehalobacterium formicoaceticum</name>
    <dbReference type="NCBI Taxonomy" id="51515"/>
    <lineage>
        <taxon>Bacteria</taxon>
        <taxon>Bacillati</taxon>
        <taxon>Bacillota</taxon>
        <taxon>Clostridia</taxon>
        <taxon>Eubacteriales</taxon>
        <taxon>Peptococcaceae</taxon>
        <taxon>Dehalobacterium</taxon>
    </lineage>
</organism>
<evidence type="ECO:0000256" key="8">
    <source>
        <dbReference type="ARBA" id="ARBA00023012"/>
    </source>
</evidence>
<dbReference type="SUPFAM" id="SSF55874">
    <property type="entry name" value="ATPase domain of HSP90 chaperone/DNA topoisomerase II/histidine kinase"/>
    <property type="match status" value="1"/>
</dbReference>
<dbReference type="InterPro" id="IPR035965">
    <property type="entry name" value="PAS-like_dom_sf"/>
</dbReference>
<dbReference type="InterPro" id="IPR003594">
    <property type="entry name" value="HATPase_dom"/>
</dbReference>
<dbReference type="Gene3D" id="3.30.450.20">
    <property type="entry name" value="PAS domain"/>
    <property type="match status" value="1"/>
</dbReference>
<dbReference type="PROSITE" id="PS50112">
    <property type="entry name" value="PAS"/>
    <property type="match status" value="1"/>
</dbReference>
<keyword evidence="4" id="KW-0808">Transferase</keyword>
<dbReference type="InterPro" id="IPR021133">
    <property type="entry name" value="HEAT_type_2"/>
</dbReference>
<keyword evidence="3" id="KW-0597">Phosphoprotein</keyword>
<dbReference type="EC" id="2.7.13.3" evidence="2"/>
<feature type="transmembrane region" description="Helical" evidence="9">
    <location>
        <begin position="147"/>
        <end position="164"/>
    </location>
</feature>
<dbReference type="InterPro" id="IPR005467">
    <property type="entry name" value="His_kinase_dom"/>
</dbReference>
<feature type="transmembrane region" description="Helical" evidence="9">
    <location>
        <begin position="72"/>
        <end position="90"/>
    </location>
</feature>